<dbReference type="Gene3D" id="3.30.1540.10">
    <property type="entry name" value="formyl-coa transferase, domain 3"/>
    <property type="match status" value="1"/>
</dbReference>
<dbReference type="RefSeq" id="WP_071024015.1">
    <property type="nucleotide sequence ID" value="NZ_MLQM01000026.1"/>
</dbReference>
<keyword evidence="1" id="KW-0808">Transferase</keyword>
<dbReference type="PANTHER" id="PTHR48228:SF5">
    <property type="entry name" value="ALPHA-METHYLACYL-COA RACEMASE"/>
    <property type="match status" value="1"/>
</dbReference>
<dbReference type="InterPro" id="IPR044855">
    <property type="entry name" value="CoA-Trfase_III_dom3_sf"/>
</dbReference>
<dbReference type="Gene3D" id="3.40.50.10540">
    <property type="entry name" value="Crotonobetainyl-coa:carnitine coa-transferase, domain 1"/>
    <property type="match status" value="1"/>
</dbReference>
<dbReference type="EMBL" id="MLQM01000026">
    <property type="protein sequence ID" value="OHV04980.1"/>
    <property type="molecule type" value="Genomic_DNA"/>
</dbReference>
<dbReference type="InterPro" id="IPR050509">
    <property type="entry name" value="CoA-transferase_III"/>
</dbReference>
<evidence type="ECO:0000313" key="2">
    <source>
        <dbReference type="Proteomes" id="UP000179734"/>
    </source>
</evidence>
<comment type="caution">
    <text evidence="1">The sequence shown here is derived from an EMBL/GenBank/DDBJ whole genome shotgun (WGS) entry which is preliminary data.</text>
</comment>
<dbReference type="Pfam" id="PF02515">
    <property type="entry name" value="CoA_transf_3"/>
    <property type="match status" value="1"/>
</dbReference>
<protein>
    <submittedName>
        <fullName evidence="1">CoA transferase</fullName>
    </submittedName>
</protein>
<reference evidence="1 2" key="1">
    <citation type="submission" date="2016-10" db="EMBL/GenBank/DDBJ databases">
        <title>Genome sequence of Mycobacterium talmonii.</title>
        <authorList>
            <person name="Greninger A.L."/>
            <person name="Elliott B."/>
            <person name="Vasireddy S."/>
            <person name="Vasireddy R."/>
        </authorList>
    </citation>
    <scope>NUCLEOTIDE SEQUENCE [LARGE SCALE GENOMIC DNA]</scope>
    <source>
        <strain evidence="2">NE-TNMC-100812</strain>
    </source>
</reference>
<keyword evidence="2" id="KW-1185">Reference proteome</keyword>
<evidence type="ECO:0000313" key="1">
    <source>
        <dbReference type="EMBL" id="OHV04980.1"/>
    </source>
</evidence>
<dbReference type="SUPFAM" id="SSF89796">
    <property type="entry name" value="CoA-transferase family III (CaiB/BaiF)"/>
    <property type="match status" value="1"/>
</dbReference>
<dbReference type="InterPro" id="IPR003673">
    <property type="entry name" value="CoA-Trfase_fam_III"/>
</dbReference>
<accession>A0A1S1NNU3</accession>
<dbReference type="Proteomes" id="UP000179734">
    <property type="component" value="Unassembled WGS sequence"/>
</dbReference>
<sequence>MAQPLNGVFVVSLAINLPGPLAAARLAELGALVTKVEPPGGDPLAAAAPDWYEHLAARQRILTLDIKDVGDRAKLDDLLSAADLLITSMRPSALARLGLTAPHETFPQLSLIEIVGHDGDRAEVPGHDLNYQAVHGTLTPPHMPKVPIADMLGAERAVSVALAALIARERLGGGQAYRVVLEEAAARAGDAVRYRLMGEGAALGGAFPGYGIYECADGYVALGAIEPHFFTRTLTAFGADGTHESLRAAFAVKTTAELEDIAQHLDIPLNKVR</sequence>
<gene>
    <name evidence="1" type="ORF">BKN37_07605</name>
</gene>
<dbReference type="InterPro" id="IPR023606">
    <property type="entry name" value="CoA-Trfase_III_dom_1_sf"/>
</dbReference>
<proteinExistence type="predicted"/>
<dbReference type="GO" id="GO:0016740">
    <property type="term" value="F:transferase activity"/>
    <property type="evidence" value="ECO:0007669"/>
    <property type="project" value="UniProtKB-KW"/>
</dbReference>
<name>A0A1S1NNU3_9MYCO</name>
<dbReference type="PANTHER" id="PTHR48228">
    <property type="entry name" value="SUCCINYL-COA--D-CITRAMALATE COA-TRANSFERASE"/>
    <property type="match status" value="1"/>
</dbReference>
<organism evidence="1 2">
    <name type="scientific">Mycobacterium talmoniae</name>
    <dbReference type="NCBI Taxonomy" id="1858794"/>
    <lineage>
        <taxon>Bacteria</taxon>
        <taxon>Bacillati</taxon>
        <taxon>Actinomycetota</taxon>
        <taxon>Actinomycetes</taxon>
        <taxon>Mycobacteriales</taxon>
        <taxon>Mycobacteriaceae</taxon>
        <taxon>Mycobacterium</taxon>
    </lineage>
</organism>
<dbReference type="AlphaFoldDB" id="A0A1S1NNU3"/>